<protein>
    <submittedName>
        <fullName evidence="2">Uncharacterized protein</fullName>
    </submittedName>
</protein>
<evidence type="ECO:0000313" key="3">
    <source>
        <dbReference type="Proteomes" id="UP001383192"/>
    </source>
</evidence>
<name>A0AAW0BMZ0_9AGAR</name>
<feature type="region of interest" description="Disordered" evidence="1">
    <location>
        <begin position="33"/>
        <end position="73"/>
    </location>
</feature>
<dbReference type="Proteomes" id="UP001383192">
    <property type="component" value="Unassembled WGS sequence"/>
</dbReference>
<sequence length="73" mass="8772">KQDVTKIWTTIGLWKTKIAKQMIAEVYRDIHEREGTIESEQKKQDSMYMTTDRQEAEPTKKKLARQFVDERKK</sequence>
<keyword evidence="3" id="KW-1185">Reference proteome</keyword>
<accession>A0AAW0BMZ0</accession>
<feature type="non-terminal residue" evidence="2">
    <location>
        <position position="1"/>
    </location>
</feature>
<proteinExistence type="predicted"/>
<gene>
    <name evidence="2" type="ORF">VNI00_014914</name>
</gene>
<organism evidence="2 3">
    <name type="scientific">Paramarasmius palmivorus</name>
    <dbReference type="NCBI Taxonomy" id="297713"/>
    <lineage>
        <taxon>Eukaryota</taxon>
        <taxon>Fungi</taxon>
        <taxon>Dikarya</taxon>
        <taxon>Basidiomycota</taxon>
        <taxon>Agaricomycotina</taxon>
        <taxon>Agaricomycetes</taxon>
        <taxon>Agaricomycetidae</taxon>
        <taxon>Agaricales</taxon>
        <taxon>Marasmiineae</taxon>
        <taxon>Marasmiaceae</taxon>
        <taxon>Paramarasmius</taxon>
    </lineage>
</organism>
<reference evidence="2 3" key="1">
    <citation type="submission" date="2024-01" db="EMBL/GenBank/DDBJ databases">
        <title>A draft genome for a cacao thread blight-causing isolate of Paramarasmius palmivorus.</title>
        <authorList>
            <person name="Baruah I.K."/>
            <person name="Bukari Y."/>
            <person name="Amoako-Attah I."/>
            <person name="Meinhardt L.W."/>
            <person name="Bailey B.A."/>
            <person name="Cohen S.P."/>
        </authorList>
    </citation>
    <scope>NUCLEOTIDE SEQUENCE [LARGE SCALE GENOMIC DNA]</scope>
    <source>
        <strain evidence="2 3">GH-12</strain>
    </source>
</reference>
<evidence type="ECO:0000256" key="1">
    <source>
        <dbReference type="SAM" id="MobiDB-lite"/>
    </source>
</evidence>
<dbReference type="AlphaFoldDB" id="A0AAW0BMZ0"/>
<comment type="caution">
    <text evidence="2">The sequence shown here is derived from an EMBL/GenBank/DDBJ whole genome shotgun (WGS) entry which is preliminary data.</text>
</comment>
<dbReference type="EMBL" id="JAYKXP010000089">
    <property type="protein sequence ID" value="KAK7028224.1"/>
    <property type="molecule type" value="Genomic_DNA"/>
</dbReference>
<evidence type="ECO:0000313" key="2">
    <source>
        <dbReference type="EMBL" id="KAK7028224.1"/>
    </source>
</evidence>
<feature type="compositionally biased region" description="Basic and acidic residues" evidence="1">
    <location>
        <begin position="33"/>
        <end position="45"/>
    </location>
</feature>